<proteinExistence type="predicted"/>
<comment type="caution">
    <text evidence="1">The sequence shown here is derived from an EMBL/GenBank/DDBJ whole genome shotgun (WGS) entry which is preliminary data.</text>
</comment>
<evidence type="ECO:0000313" key="1">
    <source>
        <dbReference type="EMBL" id="KAG2606135.1"/>
    </source>
</evidence>
<protein>
    <submittedName>
        <fullName evidence="1">Uncharacterized protein</fullName>
    </submittedName>
</protein>
<name>A0A8T0TA85_PANVG</name>
<evidence type="ECO:0000313" key="2">
    <source>
        <dbReference type="Proteomes" id="UP000823388"/>
    </source>
</evidence>
<gene>
    <name evidence="1" type="ORF">PVAP13_4NG138700</name>
</gene>
<keyword evidence="2" id="KW-1185">Reference proteome</keyword>
<dbReference type="AlphaFoldDB" id="A0A8T0TA85"/>
<organism evidence="1 2">
    <name type="scientific">Panicum virgatum</name>
    <name type="common">Blackwell switchgrass</name>
    <dbReference type="NCBI Taxonomy" id="38727"/>
    <lineage>
        <taxon>Eukaryota</taxon>
        <taxon>Viridiplantae</taxon>
        <taxon>Streptophyta</taxon>
        <taxon>Embryophyta</taxon>
        <taxon>Tracheophyta</taxon>
        <taxon>Spermatophyta</taxon>
        <taxon>Magnoliopsida</taxon>
        <taxon>Liliopsida</taxon>
        <taxon>Poales</taxon>
        <taxon>Poaceae</taxon>
        <taxon>PACMAD clade</taxon>
        <taxon>Panicoideae</taxon>
        <taxon>Panicodae</taxon>
        <taxon>Paniceae</taxon>
        <taxon>Panicinae</taxon>
        <taxon>Panicum</taxon>
        <taxon>Panicum sect. Hiantes</taxon>
    </lineage>
</organism>
<dbReference type="EMBL" id="CM029044">
    <property type="protein sequence ID" value="KAG2606135.1"/>
    <property type="molecule type" value="Genomic_DNA"/>
</dbReference>
<dbReference type="Proteomes" id="UP000823388">
    <property type="component" value="Chromosome 4N"/>
</dbReference>
<dbReference type="PANTHER" id="PTHR33063">
    <property type="entry name" value="OS02G0583500 PROTEIN"/>
    <property type="match status" value="1"/>
</dbReference>
<sequence length="183" mass="20981">MNLMNLLERHEPDEPTRIDEATDVIAQADGHNNVGNEDCNDVHHENTMADIADANTQAACDNQVTNEGGESPWNQRVNMGHGFQRMNRSRRGKLPIIISKGNIRPLVPIITAKYATKCNISVKNHVLVFKHWKEYKKQPAVIDHFWEDFVRAKFDIDTNDPVMRKGCLEMTKSAVRQRQHKLK</sequence>
<reference evidence="1" key="1">
    <citation type="submission" date="2020-05" db="EMBL/GenBank/DDBJ databases">
        <title>WGS assembly of Panicum virgatum.</title>
        <authorList>
            <person name="Lovell J.T."/>
            <person name="Jenkins J."/>
            <person name="Shu S."/>
            <person name="Juenger T.E."/>
            <person name="Schmutz J."/>
        </authorList>
    </citation>
    <scope>NUCLEOTIDE SEQUENCE</scope>
    <source>
        <strain evidence="1">AP13</strain>
    </source>
</reference>
<dbReference type="PANTHER" id="PTHR33063:SF13">
    <property type="entry name" value="OS02G0583500 PROTEIN"/>
    <property type="match status" value="1"/>
</dbReference>
<accession>A0A8T0TA85</accession>